<comment type="caution">
    <text evidence="3">The sequence shown here is derived from an EMBL/GenBank/DDBJ whole genome shotgun (WGS) entry which is preliminary data.</text>
</comment>
<dbReference type="CDD" id="cd00882">
    <property type="entry name" value="Ras_like_GTPase"/>
    <property type="match status" value="1"/>
</dbReference>
<dbReference type="InterPro" id="IPR006073">
    <property type="entry name" value="GTP-bd"/>
</dbReference>
<dbReference type="InterPro" id="IPR027417">
    <property type="entry name" value="P-loop_NTPase"/>
</dbReference>
<dbReference type="GO" id="GO:0005525">
    <property type="term" value="F:GTP binding"/>
    <property type="evidence" value="ECO:0007669"/>
    <property type="project" value="InterPro"/>
</dbReference>
<dbReference type="Proteomes" id="UP001150266">
    <property type="component" value="Unassembled WGS sequence"/>
</dbReference>
<dbReference type="Pfam" id="PF01926">
    <property type="entry name" value="MMR_HSR1"/>
    <property type="match status" value="1"/>
</dbReference>
<proteinExistence type="predicted"/>
<organism evidence="3 4">
    <name type="scientific">Lentinula aciculospora</name>
    <dbReference type="NCBI Taxonomy" id="153920"/>
    <lineage>
        <taxon>Eukaryota</taxon>
        <taxon>Fungi</taxon>
        <taxon>Dikarya</taxon>
        <taxon>Basidiomycota</taxon>
        <taxon>Agaricomycotina</taxon>
        <taxon>Agaricomycetes</taxon>
        <taxon>Agaricomycetidae</taxon>
        <taxon>Agaricales</taxon>
        <taxon>Marasmiineae</taxon>
        <taxon>Omphalotaceae</taxon>
        <taxon>Lentinula</taxon>
    </lineage>
</organism>
<dbReference type="AlphaFoldDB" id="A0A9W8ZT26"/>
<dbReference type="GO" id="GO:0016787">
    <property type="term" value="F:hydrolase activity"/>
    <property type="evidence" value="ECO:0007669"/>
    <property type="project" value="UniProtKB-KW"/>
</dbReference>
<protein>
    <submittedName>
        <fullName evidence="3">P-loop containing nucleoside triphosphate hydrolase protein</fullName>
    </submittedName>
</protein>
<dbReference type="SUPFAM" id="SSF52540">
    <property type="entry name" value="P-loop containing nucleoside triphosphate hydrolases"/>
    <property type="match status" value="1"/>
</dbReference>
<feature type="domain" description="G" evidence="2">
    <location>
        <begin position="1"/>
        <end position="81"/>
    </location>
</feature>
<evidence type="ECO:0000313" key="4">
    <source>
        <dbReference type="Proteomes" id="UP001150266"/>
    </source>
</evidence>
<evidence type="ECO:0000256" key="1">
    <source>
        <dbReference type="SAM" id="MobiDB-lite"/>
    </source>
</evidence>
<name>A0A9W8ZT26_9AGAR</name>
<dbReference type="OrthoDB" id="407298at2759"/>
<evidence type="ECO:0000259" key="2">
    <source>
        <dbReference type="Pfam" id="PF01926"/>
    </source>
</evidence>
<dbReference type="Gene3D" id="3.40.50.300">
    <property type="entry name" value="P-loop containing nucleotide triphosphate hydrolases"/>
    <property type="match status" value="1"/>
</dbReference>
<dbReference type="EMBL" id="JAOTPV010000057">
    <property type="protein sequence ID" value="KAJ4466180.1"/>
    <property type="molecule type" value="Genomic_DNA"/>
</dbReference>
<evidence type="ECO:0000313" key="3">
    <source>
        <dbReference type="EMBL" id="KAJ4466180.1"/>
    </source>
</evidence>
<keyword evidence="3" id="KW-0378">Hydrolase</keyword>
<keyword evidence="4" id="KW-1185">Reference proteome</keyword>
<sequence length="256" mass="29169">MGSTGTGKSSFIQLLTNNTSVKIGNNLDSLTSEVQVFRLLDHTSGHNIVVVDTPGFDDSRSDITDTAILKKITEFLLNQYDEQRKLNGLIYFHRVSDPRFGGQASRNVKMFRNLCGTNAYRNIVVLTTFWDRVSMEEGLMREEQLKSTFFGDIVTGGARFMRHDRSSQLSALQVIAHILMLAPTNLQIQEEIRIENRILEDTSAGLVLREEVERVLEKHRQELASLGKEIDTMKQSNESLKKELEEEREELQQHLA</sequence>
<gene>
    <name evidence="3" type="ORF">J3R30DRAFT_3391118</name>
</gene>
<feature type="region of interest" description="Disordered" evidence="1">
    <location>
        <begin position="227"/>
        <end position="256"/>
    </location>
</feature>
<accession>A0A9W8ZT26</accession>
<reference evidence="3" key="1">
    <citation type="submission" date="2022-08" db="EMBL/GenBank/DDBJ databases">
        <title>A Global Phylogenomic Analysis of the Shiitake Genus Lentinula.</title>
        <authorList>
            <consortium name="DOE Joint Genome Institute"/>
            <person name="Sierra-Patev S."/>
            <person name="Min B."/>
            <person name="Naranjo-Ortiz M."/>
            <person name="Looney B."/>
            <person name="Konkel Z."/>
            <person name="Slot J.C."/>
            <person name="Sakamoto Y."/>
            <person name="Steenwyk J.L."/>
            <person name="Rokas A."/>
            <person name="Carro J."/>
            <person name="Camarero S."/>
            <person name="Ferreira P."/>
            <person name="Molpeceres G."/>
            <person name="Ruiz-Duenas F.J."/>
            <person name="Serrano A."/>
            <person name="Henrissat B."/>
            <person name="Drula E."/>
            <person name="Hughes K.W."/>
            <person name="Mata J.L."/>
            <person name="Ishikawa N.K."/>
            <person name="Vargas-Isla R."/>
            <person name="Ushijima S."/>
            <person name="Smith C.A."/>
            <person name="Ahrendt S."/>
            <person name="Andreopoulos W."/>
            <person name="He G."/>
            <person name="Labutti K."/>
            <person name="Lipzen A."/>
            <person name="Ng V."/>
            <person name="Riley R."/>
            <person name="Sandor L."/>
            <person name="Barry K."/>
            <person name="Martinez A.T."/>
            <person name="Xiao Y."/>
            <person name="Gibbons J.G."/>
            <person name="Terashima K."/>
            <person name="Grigoriev I.V."/>
            <person name="Hibbett D.S."/>
        </authorList>
    </citation>
    <scope>NUCLEOTIDE SEQUENCE</scope>
    <source>
        <strain evidence="3">JLM2183</strain>
    </source>
</reference>